<dbReference type="InterPro" id="IPR027417">
    <property type="entry name" value="P-loop_NTPase"/>
</dbReference>
<evidence type="ECO:0000256" key="10">
    <source>
        <dbReference type="ARBA" id="ARBA00022842"/>
    </source>
</evidence>
<evidence type="ECO:0000256" key="12">
    <source>
        <dbReference type="ARBA" id="ARBA00022989"/>
    </source>
</evidence>
<dbReference type="Proteomes" id="UP000284706">
    <property type="component" value="Unassembled WGS sequence"/>
</dbReference>
<evidence type="ECO:0000256" key="1">
    <source>
        <dbReference type="ARBA" id="ARBA00001946"/>
    </source>
</evidence>
<dbReference type="EMBL" id="NHYE01005087">
    <property type="protein sequence ID" value="PPQ77243.1"/>
    <property type="molecule type" value="Genomic_DNA"/>
</dbReference>
<evidence type="ECO:0000256" key="3">
    <source>
        <dbReference type="ARBA" id="ARBA00022448"/>
    </source>
</evidence>
<dbReference type="InParanoid" id="A0A409WFI4"/>
<comment type="caution">
    <text evidence="16">The sequence shown here is derived from an EMBL/GenBank/DDBJ whole genome shotgun (WGS) entry which is preliminary data.</text>
</comment>
<dbReference type="InterPro" id="IPR045058">
    <property type="entry name" value="GIMA/IAN/Toc"/>
</dbReference>
<dbReference type="Pfam" id="PF01926">
    <property type="entry name" value="MMR_HSR1"/>
    <property type="match status" value="1"/>
</dbReference>
<protein>
    <recommendedName>
        <fullName evidence="15">G domain-containing protein</fullName>
    </recommendedName>
</protein>
<gene>
    <name evidence="16" type="ORF">CVT26_005953</name>
</gene>
<evidence type="ECO:0000256" key="9">
    <source>
        <dbReference type="ARBA" id="ARBA00022805"/>
    </source>
</evidence>
<keyword evidence="7" id="KW-0479">Metal-binding</keyword>
<keyword evidence="10" id="KW-0460">Magnesium</keyword>
<dbReference type="InterPro" id="IPR006073">
    <property type="entry name" value="GTP-bd"/>
</dbReference>
<dbReference type="CDD" id="cd00882">
    <property type="entry name" value="Ras_like_GTPase"/>
    <property type="match status" value="1"/>
</dbReference>
<evidence type="ECO:0000256" key="13">
    <source>
        <dbReference type="ARBA" id="ARBA00023136"/>
    </source>
</evidence>
<proteinExistence type="predicted"/>
<dbReference type="STRING" id="231916.A0A409WFI4"/>
<evidence type="ECO:0000256" key="4">
    <source>
        <dbReference type="ARBA" id="ARBA00022528"/>
    </source>
</evidence>
<keyword evidence="11" id="KW-0653">Protein transport</keyword>
<evidence type="ECO:0000313" key="16">
    <source>
        <dbReference type="EMBL" id="PPQ77243.1"/>
    </source>
</evidence>
<dbReference type="SUPFAM" id="SSF52540">
    <property type="entry name" value="P-loop containing nucleoside triphosphate hydrolases"/>
    <property type="match status" value="1"/>
</dbReference>
<keyword evidence="4" id="KW-0150">Chloroplast</keyword>
<dbReference type="GO" id="GO:0016020">
    <property type="term" value="C:membrane"/>
    <property type="evidence" value="ECO:0007669"/>
    <property type="project" value="UniProtKB-SubCell"/>
</dbReference>
<reference evidence="16 17" key="1">
    <citation type="journal article" date="2018" name="Evol. Lett.">
        <title>Horizontal gene cluster transfer increased hallucinogenic mushroom diversity.</title>
        <authorList>
            <person name="Reynolds H.T."/>
            <person name="Vijayakumar V."/>
            <person name="Gluck-Thaler E."/>
            <person name="Korotkin H.B."/>
            <person name="Matheny P.B."/>
            <person name="Slot J.C."/>
        </authorList>
    </citation>
    <scope>NUCLEOTIDE SEQUENCE [LARGE SCALE GENOMIC DNA]</scope>
    <source>
        <strain evidence="16 17">SRW20</strain>
    </source>
</reference>
<evidence type="ECO:0000256" key="11">
    <source>
        <dbReference type="ARBA" id="ARBA00022927"/>
    </source>
</evidence>
<dbReference type="AlphaFoldDB" id="A0A409WFI4"/>
<dbReference type="GO" id="GO:0046872">
    <property type="term" value="F:metal ion binding"/>
    <property type="evidence" value="ECO:0007669"/>
    <property type="project" value="UniProtKB-KW"/>
</dbReference>
<dbReference type="PANTHER" id="PTHR10903">
    <property type="entry name" value="GTPASE, IMAP FAMILY MEMBER-RELATED"/>
    <property type="match status" value="1"/>
</dbReference>
<keyword evidence="3" id="KW-0813">Transport</keyword>
<name>A0A409WFI4_9AGAR</name>
<evidence type="ECO:0000256" key="2">
    <source>
        <dbReference type="ARBA" id="ARBA00004167"/>
    </source>
</evidence>
<evidence type="ECO:0000256" key="14">
    <source>
        <dbReference type="ARBA" id="ARBA00024013"/>
    </source>
</evidence>
<evidence type="ECO:0000256" key="5">
    <source>
        <dbReference type="ARBA" id="ARBA00022640"/>
    </source>
</evidence>
<evidence type="ECO:0000313" key="17">
    <source>
        <dbReference type="Proteomes" id="UP000284706"/>
    </source>
</evidence>
<evidence type="ECO:0000259" key="15">
    <source>
        <dbReference type="Pfam" id="PF01926"/>
    </source>
</evidence>
<dbReference type="PROSITE" id="PS00675">
    <property type="entry name" value="SIGMA54_INTERACT_1"/>
    <property type="match status" value="1"/>
</dbReference>
<evidence type="ECO:0000256" key="8">
    <source>
        <dbReference type="ARBA" id="ARBA00022801"/>
    </source>
</evidence>
<comment type="cofactor">
    <cofactor evidence="1">
        <name>Mg(2+)</name>
        <dbReference type="ChEBI" id="CHEBI:18420"/>
    </cofactor>
</comment>
<keyword evidence="13" id="KW-0472">Membrane</keyword>
<keyword evidence="8" id="KW-0378">Hydrolase</keyword>
<evidence type="ECO:0000256" key="6">
    <source>
        <dbReference type="ARBA" id="ARBA00022692"/>
    </source>
</evidence>
<evidence type="ECO:0000256" key="7">
    <source>
        <dbReference type="ARBA" id="ARBA00022723"/>
    </source>
</evidence>
<dbReference type="GO" id="GO:0005525">
    <property type="term" value="F:GTP binding"/>
    <property type="evidence" value="ECO:0007669"/>
    <property type="project" value="InterPro"/>
</dbReference>
<dbReference type="OrthoDB" id="8954335at2759"/>
<keyword evidence="12" id="KW-1133">Transmembrane helix</keyword>
<dbReference type="InterPro" id="IPR025662">
    <property type="entry name" value="Sigma_54_int_dom_ATP-bd_1"/>
</dbReference>
<sequence>MKCDTGVTSHPRNVIVFGETGVGKSSLINLILNQDVAPTSSGAQGCTFQSDMYSGFVQGLPFNFYDTVGLGEHGTGTVQSSQAIANLYQLVKRLAHSGGVHLLVFVIKCGRLTETMEKNYALFFKAFCEEKLPIVVVVNACENVDPMRSWWGENEGAFTAAGMRFDGQACVCGERGRWNKRLQCWANGDLMEESRGLLRKLIVDHCAEVGWQKPVVSWFRSILQALLDFFSSVKIPRAYRALSNRLRGSKSFTEHEVEKIIETVQSSDKQTEQSDGKE</sequence>
<accession>A0A409WFI4</accession>
<keyword evidence="6" id="KW-0812">Transmembrane</keyword>
<organism evidence="16 17">
    <name type="scientific">Gymnopilus dilepis</name>
    <dbReference type="NCBI Taxonomy" id="231916"/>
    <lineage>
        <taxon>Eukaryota</taxon>
        <taxon>Fungi</taxon>
        <taxon>Dikarya</taxon>
        <taxon>Basidiomycota</taxon>
        <taxon>Agaricomycotina</taxon>
        <taxon>Agaricomycetes</taxon>
        <taxon>Agaricomycetidae</taxon>
        <taxon>Agaricales</taxon>
        <taxon>Agaricineae</taxon>
        <taxon>Hymenogastraceae</taxon>
        <taxon>Gymnopilus</taxon>
    </lineage>
</organism>
<dbReference type="PANTHER" id="PTHR10903:SF135">
    <property type="entry name" value="TRANSLOCASE OF CHLOROPLAST 120, CHLOROPLASTIC-RELATED"/>
    <property type="match status" value="1"/>
</dbReference>
<feature type="domain" description="G" evidence="15">
    <location>
        <begin position="14"/>
        <end position="139"/>
    </location>
</feature>
<dbReference type="GO" id="GO:0016787">
    <property type="term" value="F:hydrolase activity"/>
    <property type="evidence" value="ECO:0007669"/>
    <property type="project" value="UniProtKB-KW"/>
</dbReference>
<keyword evidence="17" id="KW-1185">Reference proteome</keyword>
<keyword evidence="9" id="KW-1002">Plastid outer membrane</keyword>
<keyword evidence="5" id="KW-0934">Plastid</keyword>
<dbReference type="Gene3D" id="3.40.50.300">
    <property type="entry name" value="P-loop containing nucleotide triphosphate hydrolases"/>
    <property type="match status" value="1"/>
</dbReference>
<comment type="subcellular location">
    <subcellularLocation>
        <location evidence="2">Membrane</location>
        <topology evidence="2">Single-pass membrane protein</topology>
    </subcellularLocation>
    <subcellularLocation>
        <location evidence="14">Plastid</location>
        <location evidence="14">Chloroplast outer membrane</location>
    </subcellularLocation>
</comment>
<dbReference type="GO" id="GO:0015031">
    <property type="term" value="P:protein transport"/>
    <property type="evidence" value="ECO:0007669"/>
    <property type="project" value="UniProtKB-KW"/>
</dbReference>